<dbReference type="AlphaFoldDB" id="A0A482X7A4"/>
<dbReference type="Proteomes" id="UP000291343">
    <property type="component" value="Unassembled WGS sequence"/>
</dbReference>
<protein>
    <recommendedName>
        <fullName evidence="4">EF-hand domain-containing protein</fullName>
    </recommendedName>
</protein>
<proteinExistence type="predicted"/>
<sequence length="562" mass="63653">MSLVSNTGLLASVQSLQYKKRNNEEVQYLSFSNITAPAPFALRPFAGLYNPFPYGCSILCNHPADCEVKDIVKRAKDAWGNDCTKTTMQEEIAALRATAMHSKHGDDGDELVPEELFRRYTETDSRPLTPAPTLASVMTHSSSHVTKGGRRCFTPDPLPSHATQTSERPLLVLDLRRTQSQDTISWHGVSRNRIQLSWNRLQENYTTNIICVHDQNLEQQVMKTLPAPSADGGVDSTDAEEIQRRRGRQRKKNKKHSRDLSSGVEKEFKGLPEPGETQVSAFGNESRVGSARQSLTVMGADGQMTPRSRASLSARGSHGDGSVPPSFVDHDVLKLLSRELDREVIDNEFDMMRRIALEEAYRVFPPNSHLGQSEEVTKVKKELRLPPTDIELWLSLPRTFSRQSARFELPLDREVFNTMTPLEYIRQHVSITSGRRMLYNLVFNRHRENSDMEVEDRRISGEKIIAALGEMMGRPMTEEESNKFQGLVGWTNEDRLDFRAWCGLCALCERIMGPSFSSQVVSQEIDARHEVEKADFDTLPRRLLSLKPDPRLLSILMQIRDC</sequence>
<comment type="caution">
    <text evidence="2">The sequence shown here is derived from an EMBL/GenBank/DDBJ whole genome shotgun (WGS) entry which is preliminary data.</text>
</comment>
<evidence type="ECO:0000313" key="2">
    <source>
        <dbReference type="EMBL" id="RZF41664.1"/>
    </source>
</evidence>
<accession>A0A482X7A4</accession>
<name>A0A482X7A4_LAOST</name>
<feature type="region of interest" description="Disordered" evidence="1">
    <location>
        <begin position="226"/>
        <end position="325"/>
    </location>
</feature>
<organism evidence="2 3">
    <name type="scientific">Laodelphax striatellus</name>
    <name type="common">Small brown planthopper</name>
    <name type="synonym">Delphax striatella</name>
    <dbReference type="NCBI Taxonomy" id="195883"/>
    <lineage>
        <taxon>Eukaryota</taxon>
        <taxon>Metazoa</taxon>
        <taxon>Ecdysozoa</taxon>
        <taxon>Arthropoda</taxon>
        <taxon>Hexapoda</taxon>
        <taxon>Insecta</taxon>
        <taxon>Pterygota</taxon>
        <taxon>Neoptera</taxon>
        <taxon>Paraneoptera</taxon>
        <taxon>Hemiptera</taxon>
        <taxon>Auchenorrhyncha</taxon>
        <taxon>Fulgoroidea</taxon>
        <taxon>Delphacidae</taxon>
        <taxon>Criomorphinae</taxon>
        <taxon>Laodelphax</taxon>
    </lineage>
</organism>
<reference evidence="2 3" key="1">
    <citation type="journal article" date="2017" name="Gigascience">
        <title>Genome sequence of the small brown planthopper, Laodelphax striatellus.</title>
        <authorList>
            <person name="Zhu J."/>
            <person name="Jiang F."/>
            <person name="Wang X."/>
            <person name="Yang P."/>
            <person name="Bao Y."/>
            <person name="Zhao W."/>
            <person name="Wang W."/>
            <person name="Lu H."/>
            <person name="Wang Q."/>
            <person name="Cui N."/>
            <person name="Li J."/>
            <person name="Chen X."/>
            <person name="Luo L."/>
            <person name="Yu J."/>
            <person name="Kang L."/>
            <person name="Cui F."/>
        </authorList>
    </citation>
    <scope>NUCLEOTIDE SEQUENCE [LARGE SCALE GENOMIC DNA]</scope>
    <source>
        <strain evidence="2">Lst14</strain>
    </source>
</reference>
<dbReference type="OrthoDB" id="10021598at2759"/>
<evidence type="ECO:0000313" key="3">
    <source>
        <dbReference type="Proteomes" id="UP000291343"/>
    </source>
</evidence>
<dbReference type="STRING" id="195883.A0A482X7A4"/>
<dbReference type="InParanoid" id="A0A482X7A4"/>
<evidence type="ECO:0000256" key="1">
    <source>
        <dbReference type="SAM" id="MobiDB-lite"/>
    </source>
</evidence>
<dbReference type="EMBL" id="QKKF02016609">
    <property type="protein sequence ID" value="RZF41664.1"/>
    <property type="molecule type" value="Genomic_DNA"/>
</dbReference>
<keyword evidence="3" id="KW-1185">Reference proteome</keyword>
<gene>
    <name evidence="2" type="ORF">LSTR_LSTR012921</name>
</gene>
<dbReference type="PANTHER" id="PTHR36696:SF1">
    <property type="entry name" value="EF-HAND DOMAIN-CONTAINING PROTEIN"/>
    <property type="match status" value="1"/>
</dbReference>
<dbReference type="PANTHER" id="PTHR36696">
    <property type="entry name" value="AGAP012002-PA"/>
    <property type="match status" value="1"/>
</dbReference>
<evidence type="ECO:0008006" key="4">
    <source>
        <dbReference type="Google" id="ProtNLM"/>
    </source>
</evidence>
<feature type="compositionally biased region" description="Basic residues" evidence="1">
    <location>
        <begin position="245"/>
        <end position="257"/>
    </location>
</feature>